<dbReference type="Gene3D" id="3.40.50.2000">
    <property type="entry name" value="Glycogen Phosphorylase B"/>
    <property type="match status" value="2"/>
</dbReference>
<proteinExistence type="predicted"/>
<feature type="compositionally biased region" description="Low complexity" evidence="1">
    <location>
        <begin position="132"/>
        <end position="154"/>
    </location>
</feature>
<feature type="domain" description="Glycosyl transferase family 1" evidence="2">
    <location>
        <begin position="774"/>
        <end position="889"/>
    </location>
</feature>
<organism evidence="3">
    <name type="scientific">viral metagenome</name>
    <dbReference type="NCBI Taxonomy" id="1070528"/>
    <lineage>
        <taxon>unclassified sequences</taxon>
        <taxon>metagenomes</taxon>
        <taxon>organismal metagenomes</taxon>
    </lineage>
</organism>
<accession>A0A6C0BLJ9</accession>
<dbReference type="PANTHER" id="PTHR12526">
    <property type="entry name" value="GLYCOSYLTRANSFERASE"/>
    <property type="match status" value="1"/>
</dbReference>
<name>A0A6C0BLJ9_9ZZZZ</name>
<dbReference type="GO" id="GO:0016757">
    <property type="term" value="F:glycosyltransferase activity"/>
    <property type="evidence" value="ECO:0007669"/>
    <property type="project" value="InterPro"/>
</dbReference>
<dbReference type="Pfam" id="PF13692">
    <property type="entry name" value="Glyco_trans_1_4"/>
    <property type="match status" value="1"/>
</dbReference>
<dbReference type="CDD" id="cd03801">
    <property type="entry name" value="GT4_PimA-like"/>
    <property type="match status" value="1"/>
</dbReference>
<reference evidence="3" key="1">
    <citation type="journal article" date="2020" name="Nature">
        <title>Giant virus diversity and host interactions through global metagenomics.</title>
        <authorList>
            <person name="Schulz F."/>
            <person name="Roux S."/>
            <person name="Paez-Espino D."/>
            <person name="Jungbluth S."/>
            <person name="Walsh D.A."/>
            <person name="Denef V.J."/>
            <person name="McMahon K.D."/>
            <person name="Konstantinidis K.T."/>
            <person name="Eloe-Fadrosh E.A."/>
            <person name="Kyrpides N.C."/>
            <person name="Woyke T."/>
        </authorList>
    </citation>
    <scope>NUCLEOTIDE SEQUENCE</scope>
    <source>
        <strain evidence="3">GVMAG-M-3300014204-73</strain>
    </source>
</reference>
<dbReference type="SUPFAM" id="SSF53756">
    <property type="entry name" value="UDP-Glycosyltransferase/glycogen phosphorylase"/>
    <property type="match status" value="2"/>
</dbReference>
<dbReference type="AlphaFoldDB" id="A0A6C0BLJ9"/>
<sequence length="953" mass="110501">MEHLFTKKFTSLVGNASLVEARKHGIPARTINPDQLDPEFYIKSYKDVKPRFTDPKQHYYTIGKQENRLPNMNKFVQLYPEFDATVYATNNPDLANFTTEELMSHYHHHGKNEGRIYRRETVSNKLTKPYKTSVPSTTVTTASTASGSSSSSSARNGDTRSRLNPRYINLDNYRKIELHTDTNDEVFLSPVLIETLNKKDTSKPIYLVLSEWGYPPFGGGECWLIDTMKWMSTCGFASYMIYFNDPVQGTDFDHYESFQVEQDHATYIKFPRDVPRLLKFISLLNPAVISHQGLRRKAYLKIANLLEKPFITGFCFWQDLIQLDQGHTQGQVINQNMLERVSSLLPDPNFSYILSHSAACYLASPFMAEVVQKTHHVTMDVINTVSDESLYRVPKVENNIYVTVINICGLKGGHILENVINSTHLDIPFLLIDSQESDHEINQRLKRLLTDRNQVENPNKSMYVLGPVKDMKEIYRQTRILLIPTLVDETFCRVAYEGMMNHLPMLSTSCGNLKYLVQSYADFLPPESEIWSQKLNQIYHDETILKSMAERPCTINPLVDREKFINLVYRCTIKPMAQTTPYLLTNHVGLLCPWADQGLGIQCREYYDMLVKCGYQVSVYSFKPYHATINNPRLQADPKEWDYPNIYYANNVREEIDTDDFIDYLHQYQVKKMIIVETCYPKVFELARICRFLSIQVVAIPNLETLRYSEIHQHDVFDKIICNNQMTYDILSKYFPQKAKLVGFRILNQNFSVIKPKTEESGSFFCSGGLNALSRKNIDKILQAFKKLEDERKLNHFKLYVYIQGVEVPPHLEKYRSHHIIFNVNQKPYRDIVDIYKKHDIFIHMGDHEGLGLGFYESLACGTPVFTIDTPPNNEIIREGINGWVVRCNYVPLTDNNQGIVYKACVEIEDLKNKLLDIINHYQRENMYHSTVADYICRYPIGTYAEQLQKIFD</sequence>
<evidence type="ECO:0000313" key="3">
    <source>
        <dbReference type="EMBL" id="QHS92621.1"/>
    </source>
</evidence>
<dbReference type="Pfam" id="PF00534">
    <property type="entry name" value="Glycos_transf_1"/>
    <property type="match status" value="1"/>
</dbReference>
<dbReference type="EMBL" id="MN739183">
    <property type="protein sequence ID" value="QHS92621.1"/>
    <property type="molecule type" value="Genomic_DNA"/>
</dbReference>
<protein>
    <recommendedName>
        <fullName evidence="2">Glycosyl transferase family 1 domain-containing protein</fullName>
    </recommendedName>
</protein>
<dbReference type="InterPro" id="IPR001296">
    <property type="entry name" value="Glyco_trans_1"/>
</dbReference>
<evidence type="ECO:0000256" key="1">
    <source>
        <dbReference type="SAM" id="MobiDB-lite"/>
    </source>
</evidence>
<evidence type="ECO:0000259" key="2">
    <source>
        <dbReference type="Pfam" id="PF00534"/>
    </source>
</evidence>
<feature type="region of interest" description="Disordered" evidence="1">
    <location>
        <begin position="127"/>
        <end position="163"/>
    </location>
</feature>